<protein>
    <recommendedName>
        <fullName evidence="3">DUF4817 domain-containing protein</fullName>
    </recommendedName>
</protein>
<evidence type="ECO:0008006" key="3">
    <source>
        <dbReference type="Google" id="ProtNLM"/>
    </source>
</evidence>
<organism evidence="1 2">
    <name type="scientific">Araneus ventricosus</name>
    <name type="common">Orbweaver spider</name>
    <name type="synonym">Epeira ventricosa</name>
    <dbReference type="NCBI Taxonomy" id="182803"/>
    <lineage>
        <taxon>Eukaryota</taxon>
        <taxon>Metazoa</taxon>
        <taxon>Ecdysozoa</taxon>
        <taxon>Arthropoda</taxon>
        <taxon>Chelicerata</taxon>
        <taxon>Arachnida</taxon>
        <taxon>Araneae</taxon>
        <taxon>Araneomorphae</taxon>
        <taxon>Entelegynae</taxon>
        <taxon>Araneoidea</taxon>
        <taxon>Araneidae</taxon>
        <taxon>Araneus</taxon>
    </lineage>
</organism>
<reference evidence="1 2" key="1">
    <citation type="journal article" date="2019" name="Sci. Rep.">
        <title>Orb-weaving spider Araneus ventricosus genome elucidates the spidroin gene catalogue.</title>
        <authorList>
            <person name="Kono N."/>
            <person name="Nakamura H."/>
            <person name="Ohtoshi R."/>
            <person name="Moran D.A.P."/>
            <person name="Shinohara A."/>
            <person name="Yoshida Y."/>
            <person name="Fujiwara M."/>
            <person name="Mori M."/>
            <person name="Tomita M."/>
            <person name="Arakawa K."/>
        </authorList>
    </citation>
    <scope>NUCLEOTIDE SEQUENCE [LARGE SCALE GENOMIC DNA]</scope>
</reference>
<proteinExistence type="predicted"/>
<gene>
    <name evidence="1" type="ORF">AVEN_18343_1</name>
</gene>
<comment type="caution">
    <text evidence="1">The sequence shown here is derived from an EMBL/GenBank/DDBJ whole genome shotgun (WGS) entry which is preliminary data.</text>
</comment>
<dbReference type="AlphaFoldDB" id="A0A4Y2H9N9"/>
<name>A0A4Y2H9N9_ARAVE</name>
<evidence type="ECO:0000313" key="1">
    <source>
        <dbReference type="EMBL" id="GBM61785.1"/>
    </source>
</evidence>
<dbReference type="EMBL" id="BGPR01001783">
    <property type="protein sequence ID" value="GBM61785.1"/>
    <property type="molecule type" value="Genomic_DNA"/>
</dbReference>
<accession>A0A4Y2H9N9</accession>
<sequence length="140" mass="16469">MNVRRNTEQIPIIDKRKIFRWRLLYTTVLHHRNENAIAVLTEFRRLEKLRRPMSMKNLQEMIERFESTGILAVQSDIYKLFCSLTFSQFPHFPPNRRHCSQRSTMCMGTLIMTWRLKRPFSGVLRKFGGGGAISGVVLVI</sequence>
<keyword evidence="2" id="KW-1185">Reference proteome</keyword>
<dbReference type="Proteomes" id="UP000499080">
    <property type="component" value="Unassembled WGS sequence"/>
</dbReference>
<evidence type="ECO:0000313" key="2">
    <source>
        <dbReference type="Proteomes" id="UP000499080"/>
    </source>
</evidence>